<dbReference type="NCBIfam" id="TIGR03177">
    <property type="entry name" value="pilus_cpaB"/>
    <property type="match status" value="1"/>
</dbReference>
<dbReference type="Pfam" id="PF16976">
    <property type="entry name" value="RcpC"/>
    <property type="match status" value="1"/>
</dbReference>
<accession>A0A0K9XEQ2</accession>
<evidence type="ECO:0000313" key="3">
    <source>
        <dbReference type="EMBL" id="KNB51688.1"/>
    </source>
</evidence>
<proteinExistence type="predicted"/>
<keyword evidence="4" id="KW-1185">Reference proteome</keyword>
<dbReference type="AlphaFoldDB" id="A0A0K9XEQ2"/>
<dbReference type="PATRIC" id="fig|1678637.3.peg.3285"/>
<reference evidence="4" key="1">
    <citation type="submission" date="2015-07" db="EMBL/GenBank/DDBJ databases">
        <title>Draft genome sequence of Streptomyces sp. CMAA 1322, a bacterium isolated from Caatinga biome, from dry forest semiarid of Brazil.</title>
        <authorList>
            <person name="Santos S.N."/>
            <person name="Gacesa R."/>
            <person name="Taketani R.G."/>
            <person name="Long P.F."/>
            <person name="Melo I.S."/>
        </authorList>
    </citation>
    <scope>NUCLEOTIDE SEQUENCE [LARGE SCALE GENOMIC DNA]</scope>
    <source>
        <strain evidence="4">CMAA 1322</strain>
    </source>
</reference>
<dbReference type="Proteomes" id="UP000037288">
    <property type="component" value="Unassembled WGS sequence"/>
</dbReference>
<dbReference type="InterPro" id="IPR031571">
    <property type="entry name" value="RcpC_dom"/>
</dbReference>
<dbReference type="CDD" id="cd11614">
    <property type="entry name" value="SAF_CpaB_FlgA_like"/>
    <property type="match status" value="1"/>
</dbReference>
<feature type="chain" id="PRO_5039124622" evidence="1">
    <location>
        <begin position="25"/>
        <end position="255"/>
    </location>
</feature>
<dbReference type="STRING" id="1678637.AC230_15235"/>
<dbReference type="Pfam" id="PF08666">
    <property type="entry name" value="SAF"/>
    <property type="match status" value="1"/>
</dbReference>
<organism evidence="3 4">
    <name type="scientific">Streptomyces caatingaensis</name>
    <dbReference type="NCBI Taxonomy" id="1678637"/>
    <lineage>
        <taxon>Bacteria</taxon>
        <taxon>Bacillati</taxon>
        <taxon>Actinomycetota</taxon>
        <taxon>Actinomycetes</taxon>
        <taxon>Kitasatosporales</taxon>
        <taxon>Streptomycetaceae</taxon>
        <taxon>Streptomyces</taxon>
    </lineage>
</organism>
<evidence type="ECO:0000259" key="2">
    <source>
        <dbReference type="SMART" id="SM00858"/>
    </source>
</evidence>
<dbReference type="InterPro" id="IPR013974">
    <property type="entry name" value="SAF"/>
</dbReference>
<dbReference type="OrthoDB" id="3468004at2"/>
<sequence length="255" mass="26478">MNSRQRRGIILLLLSVLCAAGAAAGVLVVVDDAASKVGPEVTAYRLRDDVPAYRTLDEGAFERIAMPRRWLPPTAVTDLAAVRGKIAVTPLRKGSLLQSDMIVDRPALAPGQQEIAIMIDAATGVAGKITPGARVNIYATFDGRNAAPAGKDGKEQNTPPVSKVIVSGAQVLEVGRLTPLDRQDRRAGSGAGGGGGGVRQAGEAVPITFALDTRDAQRVAYAESFATHVRLALVAPGGDTGVSGSDRTYTLDGDK</sequence>
<feature type="domain" description="SAF" evidence="2">
    <location>
        <begin position="41"/>
        <end position="103"/>
    </location>
</feature>
<dbReference type="InterPro" id="IPR017592">
    <property type="entry name" value="Pilus_assmbl_Flp-typ_CpaB"/>
</dbReference>
<gene>
    <name evidence="3" type="ORF">AC230_15235</name>
</gene>
<evidence type="ECO:0000313" key="4">
    <source>
        <dbReference type="Proteomes" id="UP000037288"/>
    </source>
</evidence>
<dbReference type="EMBL" id="LFXA01000009">
    <property type="protein sequence ID" value="KNB51688.1"/>
    <property type="molecule type" value="Genomic_DNA"/>
</dbReference>
<dbReference type="RefSeq" id="WP_049716699.1">
    <property type="nucleotide sequence ID" value="NZ_LFXA01000009.1"/>
</dbReference>
<evidence type="ECO:0000256" key="1">
    <source>
        <dbReference type="SAM" id="SignalP"/>
    </source>
</evidence>
<protein>
    <submittedName>
        <fullName evidence="3">Pilus assembly protein CpaB</fullName>
    </submittedName>
</protein>
<name>A0A0K9XEQ2_9ACTN</name>
<keyword evidence="1" id="KW-0732">Signal</keyword>
<dbReference type="SMART" id="SM00858">
    <property type="entry name" value="SAF"/>
    <property type="match status" value="1"/>
</dbReference>
<comment type="caution">
    <text evidence="3">The sequence shown here is derived from an EMBL/GenBank/DDBJ whole genome shotgun (WGS) entry which is preliminary data.</text>
</comment>
<feature type="signal peptide" evidence="1">
    <location>
        <begin position="1"/>
        <end position="24"/>
    </location>
</feature>